<gene>
    <name evidence="1" type="ORF">GETHPA_20870</name>
</gene>
<accession>A0ABQ5Q6Y7</accession>
<dbReference type="InterPro" id="IPR011990">
    <property type="entry name" value="TPR-like_helical_dom_sf"/>
</dbReference>
<organism evidence="1 2">
    <name type="scientific">Geothrix rubra</name>
    <dbReference type="NCBI Taxonomy" id="2927977"/>
    <lineage>
        <taxon>Bacteria</taxon>
        <taxon>Pseudomonadati</taxon>
        <taxon>Acidobacteriota</taxon>
        <taxon>Holophagae</taxon>
        <taxon>Holophagales</taxon>
        <taxon>Holophagaceae</taxon>
        <taxon>Geothrix</taxon>
    </lineage>
</organism>
<sequence length="850" mass="95115">MILPAAPPALVQAASQDSLLVQGQKALHAGRPLEARRFLEAWLAAHPDDADARVAAGFADLRLDRVREAEAQFRRALERAPGYADAAYGLGLCLLREGRDREGRTVLEAALAKEPARAELKEAVARARILAPDPPPPMAPLARPRSLQMPARIEGQRFEVADGKGGWRAFFIKGINLGAALPGRHPSEFPDKATYAGWITEMAELGVNAIRVYTIHPPGFYEALAEHNAKAAKPIWLIHGVWTELPPGDDFREEGWWSRWRLEMRRVVDLIHGRADIPPSPGHASGAYRADVSKWTLAIILGREWEPFSVEAYNARHPGLSDYRGRFLAVTQGNATEVFMTVAMDYFLDYEFDTYHAQRPLAYTNWPTLDPLTHPTESTKDEELAWRRKLGLPLGKGEIHEYDNDAVGLDLEKVETLPGCRAGIFASYHAYPYYPDFMNLDPGYAKGGDTYAAYLRDLVAHHRRHPVVISEFGVPSSRLVAHWQPQGMTHGGQSEREQGEQDARLFRDIHDSGCAGGMLFAWIDEWFKKNWLVIDDEVPLERKPLWYNVEDAEENYGLLAYHPGAAGPSIRIDGRAGDWAKVPDYLAGPDLRLKVLADEGWLHLGLFFRGPIPDWAKEGLAVGIDTHGVDLGDHRLPWGLDLRSQAGLEFVVRFQGDQTALYADAPYDLFTHRLDRPIRSVDNDAGRFVMPMTESNRPRIGRDGTRFPGHRQEIGWLRRGTQDRSDPAFDSRAEWREGTAGDGWSFLEARIPWGLLNVTDPSSRRVIRDAIPPGDEVGTAVTEGFRLCLVRFRTDGAGRLQPAGSLPAAREGVLPLPPLFTWATWEQPTFHRVRKQSFDLVKACLHGLPD</sequence>
<dbReference type="RefSeq" id="WP_285725886.1">
    <property type="nucleotide sequence ID" value="NZ_BSDD01000004.1"/>
</dbReference>
<keyword evidence="2" id="KW-1185">Reference proteome</keyword>
<protein>
    <recommendedName>
        <fullName evidence="3">Tetratricopeptide repeat protein</fullName>
    </recommendedName>
</protein>
<dbReference type="EMBL" id="BSDD01000004">
    <property type="protein sequence ID" value="GLH70554.1"/>
    <property type="molecule type" value="Genomic_DNA"/>
</dbReference>
<dbReference type="InterPro" id="IPR017853">
    <property type="entry name" value="GH"/>
</dbReference>
<comment type="caution">
    <text evidence="1">The sequence shown here is derived from an EMBL/GenBank/DDBJ whole genome shotgun (WGS) entry which is preliminary data.</text>
</comment>
<name>A0ABQ5Q6Y7_9BACT</name>
<dbReference type="SUPFAM" id="SSF51445">
    <property type="entry name" value="(Trans)glycosidases"/>
    <property type="match status" value="1"/>
</dbReference>
<proteinExistence type="predicted"/>
<dbReference type="Gene3D" id="3.20.20.80">
    <property type="entry name" value="Glycosidases"/>
    <property type="match status" value="2"/>
</dbReference>
<dbReference type="SUPFAM" id="SSF48452">
    <property type="entry name" value="TPR-like"/>
    <property type="match status" value="1"/>
</dbReference>
<dbReference type="Gene3D" id="1.25.40.10">
    <property type="entry name" value="Tetratricopeptide repeat domain"/>
    <property type="match status" value="1"/>
</dbReference>
<dbReference type="Pfam" id="PF14559">
    <property type="entry name" value="TPR_19"/>
    <property type="match status" value="1"/>
</dbReference>
<evidence type="ECO:0008006" key="3">
    <source>
        <dbReference type="Google" id="ProtNLM"/>
    </source>
</evidence>
<reference evidence="1 2" key="1">
    <citation type="journal article" date="2023" name="Antonie Van Leeuwenhoek">
        <title>Mesoterricola silvestris gen. nov., sp. nov., Mesoterricola sediminis sp. nov., Geothrix oryzae sp. nov., Geothrix edaphica sp. nov., Geothrix rubra sp. nov., and Geothrix limicola sp. nov., six novel members of Acidobacteriota isolated from soils.</title>
        <authorList>
            <person name="Itoh H."/>
            <person name="Sugisawa Y."/>
            <person name="Mise K."/>
            <person name="Xu Z."/>
            <person name="Kuniyasu M."/>
            <person name="Ushijima N."/>
            <person name="Kawano K."/>
            <person name="Kobayashi E."/>
            <person name="Shiratori Y."/>
            <person name="Masuda Y."/>
            <person name="Senoo K."/>
        </authorList>
    </citation>
    <scope>NUCLEOTIDE SEQUENCE [LARGE SCALE GENOMIC DNA]</scope>
    <source>
        <strain evidence="1 2">Red803</strain>
    </source>
</reference>
<evidence type="ECO:0000313" key="1">
    <source>
        <dbReference type="EMBL" id="GLH70554.1"/>
    </source>
</evidence>
<dbReference type="Proteomes" id="UP001165089">
    <property type="component" value="Unassembled WGS sequence"/>
</dbReference>
<evidence type="ECO:0000313" key="2">
    <source>
        <dbReference type="Proteomes" id="UP001165089"/>
    </source>
</evidence>